<gene>
    <name evidence="11" type="ORF">GCK32_005927</name>
</gene>
<dbReference type="InterPro" id="IPR022677">
    <property type="entry name" value="NMT_C"/>
</dbReference>
<dbReference type="InterPro" id="IPR013955">
    <property type="entry name" value="Rep_factor-A_C"/>
</dbReference>
<dbReference type="InterPro" id="IPR000903">
    <property type="entry name" value="NMT"/>
</dbReference>
<feature type="domain" description="Replication factor A C-terminal" evidence="10">
    <location>
        <begin position="314"/>
        <end position="399"/>
    </location>
</feature>
<evidence type="ECO:0000313" key="11">
    <source>
        <dbReference type="EMBL" id="KAK5969899.1"/>
    </source>
</evidence>
<protein>
    <recommendedName>
        <fullName evidence="2 5">Glycylpeptide N-tetradecanoyltransferase</fullName>
        <ecNumber evidence="2 5">2.3.1.97</ecNumber>
    </recommendedName>
</protein>
<evidence type="ECO:0000259" key="8">
    <source>
        <dbReference type="Pfam" id="PF01233"/>
    </source>
</evidence>
<dbReference type="InterPro" id="IPR016181">
    <property type="entry name" value="Acyl_CoA_acyltransferase"/>
</dbReference>
<dbReference type="InterPro" id="IPR022678">
    <property type="entry name" value="NMT_CS"/>
</dbReference>
<evidence type="ECO:0000313" key="12">
    <source>
        <dbReference type="Proteomes" id="UP001331761"/>
    </source>
</evidence>
<evidence type="ECO:0000256" key="2">
    <source>
        <dbReference type="ARBA" id="ARBA00012923"/>
    </source>
</evidence>
<evidence type="ECO:0000256" key="7">
    <source>
        <dbReference type="SAM" id="MobiDB-lite"/>
    </source>
</evidence>
<dbReference type="PANTHER" id="PTHR11377:SF5">
    <property type="entry name" value="GLYCYLPEPTIDE N-TETRADECANOYLTRANSFERASE"/>
    <property type="match status" value="1"/>
</dbReference>
<dbReference type="EMBL" id="WIXE01019601">
    <property type="protein sequence ID" value="KAK5969899.1"/>
    <property type="molecule type" value="Genomic_DNA"/>
</dbReference>
<dbReference type="AlphaFoldDB" id="A0AAN8ID21"/>
<feature type="domain" description="Glycylpeptide N-tetradecanoyltransferase N-terminal" evidence="8">
    <location>
        <begin position="511"/>
        <end position="669"/>
    </location>
</feature>
<feature type="compositionally biased region" description="Basic and acidic residues" evidence="7">
    <location>
        <begin position="422"/>
        <end position="436"/>
    </location>
</feature>
<dbReference type="FunFam" id="3.40.630.170:FF:000001">
    <property type="entry name" value="Glycylpeptide N-tetradecanoyltransferase"/>
    <property type="match status" value="1"/>
</dbReference>
<comment type="function">
    <text evidence="5">Adds a myristoyl group to the N-terminal glycine residue of certain cellular proteins.</text>
</comment>
<feature type="region of interest" description="Disordered" evidence="7">
    <location>
        <begin position="407"/>
        <end position="448"/>
    </location>
</feature>
<keyword evidence="3 5" id="KW-0808">Transferase</keyword>
<dbReference type="PROSITE" id="PS00975">
    <property type="entry name" value="NMT_1"/>
    <property type="match status" value="1"/>
</dbReference>
<organism evidence="11 12">
    <name type="scientific">Trichostrongylus colubriformis</name>
    <name type="common">Black scour worm</name>
    <dbReference type="NCBI Taxonomy" id="6319"/>
    <lineage>
        <taxon>Eukaryota</taxon>
        <taxon>Metazoa</taxon>
        <taxon>Ecdysozoa</taxon>
        <taxon>Nematoda</taxon>
        <taxon>Chromadorea</taxon>
        <taxon>Rhabditida</taxon>
        <taxon>Rhabditina</taxon>
        <taxon>Rhabditomorpha</taxon>
        <taxon>Strongyloidea</taxon>
        <taxon>Trichostrongylidae</taxon>
        <taxon>Trichostrongylus</taxon>
    </lineage>
</organism>
<evidence type="ECO:0000256" key="1">
    <source>
        <dbReference type="ARBA" id="ARBA00009469"/>
    </source>
</evidence>
<name>A0AAN8ID21_TRICO</name>
<feature type="region of interest" description="Disordered" evidence="7">
    <location>
        <begin position="498"/>
        <end position="519"/>
    </location>
</feature>
<dbReference type="GO" id="GO:0004379">
    <property type="term" value="F:glycylpeptide N-tetradecanoyltransferase activity"/>
    <property type="evidence" value="ECO:0007669"/>
    <property type="project" value="UniProtKB-EC"/>
</dbReference>
<sequence>MTASQDVQDSFNDSLNLKLEDRKIMTTLPVQELTESSFPLWDEAARDLPKFTGFLTAGLNREIKVSEAALNLARARLCASSDRVGEDEVSAARFDTSSVADTENRDPTCLPVASSSTDYIRASSSAFRGTRQASKQTQFVSPLLRKTPRTTRTTPGPSAAPVTRSSKSRLNSSFRVAGSATQSSPSADFLGIVVGTSTNGMERVCVPTIKMADRYGESVQVELQSSSIPANILAGSVISIEGAAISRNRDSVSLIVNDSAFVDLEPNDPEAECLHRLFQTGLFEIEPSEGDFTFDGTALRVIGRLSEYSGEVSTVMARICNIQYDALVYLGCITCKRYAVRGADGTEPCQNCNSKKARYFYSLHAEIADFSALLAVHFSDEAAEKLIGKPAGAMVKLQMDVLRTKKSMSGKKKHGGHGHGHSHGDGGCCDHDHTEPQGEGSSDQNSFANAPDMQQMVKLAEQLQRVGFDMSQLEGGVSKLQDVKSKNFAFWRTQPVPQFDEEKPTNENTFIEPDLPPEKIRHEPYSLPDPFMWSDVDLDDEKQLQELYTLLTENYVEDDDNMFRFDYSAAFLKWAVQTPGWLPQWHCGVRAKQSGRLLAFIAAVPQTIRVYDKERPMVEINFLCVHKKLRSKRVAPVLIREITRRVNQQKIFQAVYTAGVVLPKPVGVCRYWHRSLNPKKLIDVKFSHLSAKMTMARTIKLYKLPDTPVTTALRPLEKKDVPSAWKLLTEYLKRFTLAPVFTKKEFEHTGGKVTDMLSFYSLPSSVMQHPVHKSIRAVYSFYNVATTVSFKQLMNDALILAHKLGFDVFNALDLMQNASILEELKFGIGDGNLQYYLYNWRCPEMKPEQIGLVLQ</sequence>
<proteinExistence type="inferred from homology"/>
<evidence type="ECO:0000259" key="10">
    <source>
        <dbReference type="Pfam" id="PF08646"/>
    </source>
</evidence>
<keyword evidence="12" id="KW-1185">Reference proteome</keyword>
<evidence type="ECO:0000256" key="5">
    <source>
        <dbReference type="RuleBase" id="RU000586"/>
    </source>
</evidence>
<evidence type="ECO:0000259" key="9">
    <source>
        <dbReference type="Pfam" id="PF02799"/>
    </source>
</evidence>
<evidence type="ECO:0000256" key="4">
    <source>
        <dbReference type="ARBA" id="ARBA00023315"/>
    </source>
</evidence>
<dbReference type="PROSITE" id="PS00976">
    <property type="entry name" value="NMT_2"/>
    <property type="match status" value="1"/>
</dbReference>
<dbReference type="SUPFAM" id="SSF50249">
    <property type="entry name" value="Nucleic acid-binding proteins"/>
    <property type="match status" value="1"/>
</dbReference>
<evidence type="ECO:0000256" key="3">
    <source>
        <dbReference type="ARBA" id="ARBA00022679"/>
    </source>
</evidence>
<dbReference type="SUPFAM" id="SSF55729">
    <property type="entry name" value="Acyl-CoA N-acyltransferases (Nat)"/>
    <property type="match status" value="2"/>
</dbReference>
<dbReference type="PANTHER" id="PTHR11377">
    <property type="entry name" value="N-MYRISTOYL TRANSFERASE"/>
    <property type="match status" value="1"/>
</dbReference>
<feature type="domain" description="Glycylpeptide N-tetradecanoyltransferase C-terminal" evidence="9">
    <location>
        <begin position="749"/>
        <end position="849"/>
    </location>
</feature>
<keyword evidence="4 5" id="KW-0012">Acyltransferase</keyword>
<comment type="catalytic activity">
    <reaction evidence="5">
        <text>N-terminal glycyl-[protein] + tetradecanoyl-CoA = N-tetradecanoylglycyl-[protein] + CoA + H(+)</text>
        <dbReference type="Rhea" id="RHEA:15521"/>
        <dbReference type="Rhea" id="RHEA-COMP:12666"/>
        <dbReference type="Rhea" id="RHEA-COMP:12667"/>
        <dbReference type="ChEBI" id="CHEBI:15378"/>
        <dbReference type="ChEBI" id="CHEBI:57287"/>
        <dbReference type="ChEBI" id="CHEBI:57385"/>
        <dbReference type="ChEBI" id="CHEBI:64723"/>
        <dbReference type="ChEBI" id="CHEBI:133050"/>
        <dbReference type="EC" id="2.3.1.97"/>
    </reaction>
</comment>
<dbReference type="InterPro" id="IPR012340">
    <property type="entry name" value="NA-bd_OB-fold"/>
</dbReference>
<reference evidence="11 12" key="1">
    <citation type="submission" date="2019-10" db="EMBL/GenBank/DDBJ databases">
        <title>Assembly and Annotation for the nematode Trichostrongylus colubriformis.</title>
        <authorList>
            <person name="Martin J."/>
        </authorList>
    </citation>
    <scope>NUCLEOTIDE SEQUENCE [LARGE SCALE GENOMIC DNA]</scope>
    <source>
        <strain evidence="11">G859</strain>
        <tissue evidence="11">Whole worm</tissue>
    </source>
</reference>
<comment type="caution">
    <text evidence="11">The sequence shown here is derived from an EMBL/GenBank/DDBJ whole genome shotgun (WGS) entry which is preliminary data.</text>
</comment>
<feature type="compositionally biased region" description="Polar residues" evidence="7">
    <location>
        <begin position="163"/>
        <end position="183"/>
    </location>
</feature>
<evidence type="ECO:0000256" key="6">
    <source>
        <dbReference type="RuleBase" id="RU004178"/>
    </source>
</evidence>
<dbReference type="Pfam" id="PF08646">
    <property type="entry name" value="Rep_fac-A_C"/>
    <property type="match status" value="1"/>
</dbReference>
<feature type="region of interest" description="Disordered" evidence="7">
    <location>
        <begin position="147"/>
        <end position="183"/>
    </location>
</feature>
<feature type="compositionally biased region" description="Polar residues" evidence="7">
    <location>
        <begin position="439"/>
        <end position="448"/>
    </location>
</feature>
<dbReference type="Pfam" id="PF01233">
    <property type="entry name" value="NMT"/>
    <property type="match status" value="1"/>
</dbReference>
<dbReference type="Gene3D" id="2.40.50.140">
    <property type="entry name" value="Nucleic acid-binding proteins"/>
    <property type="match status" value="1"/>
</dbReference>
<dbReference type="GO" id="GO:0005737">
    <property type="term" value="C:cytoplasm"/>
    <property type="evidence" value="ECO:0007669"/>
    <property type="project" value="TreeGrafter"/>
</dbReference>
<dbReference type="FunFam" id="3.40.630.30:FF:000042">
    <property type="entry name" value="Glycylpeptide N-tetradecanoyltransferase"/>
    <property type="match status" value="1"/>
</dbReference>
<comment type="similarity">
    <text evidence="1 6">Belongs to the NMT family.</text>
</comment>
<dbReference type="Gene3D" id="3.40.630.170">
    <property type="match status" value="1"/>
</dbReference>
<dbReference type="Pfam" id="PF02799">
    <property type="entry name" value="NMT_C"/>
    <property type="match status" value="1"/>
</dbReference>
<dbReference type="EC" id="2.3.1.97" evidence="2 5"/>
<dbReference type="InterPro" id="IPR022676">
    <property type="entry name" value="NMT_N"/>
</dbReference>
<accession>A0AAN8ID21</accession>
<feature type="compositionally biased region" description="Basic residues" evidence="7">
    <location>
        <begin position="407"/>
        <end position="421"/>
    </location>
</feature>
<dbReference type="Proteomes" id="UP001331761">
    <property type="component" value="Unassembled WGS sequence"/>
</dbReference>